<dbReference type="RefSeq" id="XP_016460275.2">
    <property type="nucleotide sequence ID" value="XM_016604789.2"/>
</dbReference>
<proteinExistence type="predicted"/>
<sequence>MKLVLRLQRVVVFLPAAMDNSSFEGFAFDPSKCSKLSMEEKRELVYELSKRSHGAPEMLQSWSRQEILQILCAEMGKERKYTGLTKLKIIENLLKIVSEKNSLEHGSTSNLEMQPSSENGQRSSKRQRKAEHPSRFPIEANNSSTTNVNVSLDNVVYCKNLACRAKLSCEDAFCKRCSCCICRNYDDNKDPSLWLICSSEPPFQGDSCGMSCHLECAIKHGKSGIATDKLDGGNNGTFYCVSCGKANDLLSSLKKQLITARDTRRVDILCYRLSLSQKISVGTKNCQKLCEVLDEAVKKLEADVGPLTGLPVKMARGIVNRLSFGPAVQQLCGLAIEYIDALLSERVSQMPSNAKIQDCKVTASKLVRFEDVFASSVTVVLSSEGASMENVVGYTLWHRKADETEYPVEPTRTLFSPSTRFVLSDLTPATAYVLKIVSLDSKRELGMFEVKFCTSKAGNELSNLNLKSLEVERSQSPPTNCSNLSNPSSVEDETNNIILCSSDDENRRDNCLSCRDNTDKTISADMCCTTVAFTGKSQTGNAGEMVSFGDEEDSMVKVSSLPNTDAINLENKQCSDVQTTDETSTDNGSNAPPQTALEFTPIVSSVEAGLPITPCKLENVKGSLGRKGKSEHCSKNLDNGSGKEDGPQVGSSSKKRVGEWQEDCTGTGDKDFEYYVKVVRWLECGEHIDKTFRQKFLTWYSLRATPQDVRIVKAFVDNLIEDPASLAGQLVDTFSDVISSKRSSVVPGGFCLKLWH</sequence>
<name>A0A1S3Z723_TOBAC</name>
<gene>
    <name evidence="7" type="primary">LOC107783766</name>
</gene>
<dbReference type="KEGG" id="nta:107783766"/>
<protein>
    <submittedName>
        <fullName evidence="7">VIN3-like protein 2 isoform X1</fullName>
    </submittedName>
</protein>
<keyword evidence="6" id="KW-1185">Reference proteome</keyword>
<dbReference type="PaxDb" id="4097-A0A1S3Z723"/>
<dbReference type="GeneID" id="107783766"/>
<evidence type="ECO:0000256" key="1">
    <source>
        <dbReference type="ARBA" id="ARBA00004123"/>
    </source>
</evidence>
<evidence type="ECO:0000256" key="4">
    <source>
        <dbReference type="ARBA" id="ARBA00022833"/>
    </source>
</evidence>
<dbReference type="AlphaFoldDB" id="A0A1S3Z723"/>
<evidence type="ECO:0000313" key="6">
    <source>
        <dbReference type="Proteomes" id="UP000790787"/>
    </source>
</evidence>
<dbReference type="CDD" id="cd15521">
    <property type="entry name" value="PHD_VIN3_plant"/>
    <property type="match status" value="1"/>
</dbReference>
<reference evidence="7" key="2">
    <citation type="submission" date="2025-08" db="UniProtKB">
        <authorList>
            <consortium name="RefSeq"/>
        </authorList>
    </citation>
    <scope>IDENTIFICATION</scope>
    <source>
        <tissue evidence="7">Leaf</tissue>
    </source>
</reference>
<dbReference type="OMA" id="WASERAC"/>
<keyword evidence="5" id="KW-0539">Nucleus</keyword>
<dbReference type="Pfam" id="PF07227">
    <property type="entry name" value="PHD_Oberon"/>
    <property type="match status" value="1"/>
</dbReference>
<dbReference type="PANTHER" id="PTHR46286">
    <property type="entry name" value="VIN3-LIKE PROTEIN 2-RELATED"/>
    <property type="match status" value="1"/>
</dbReference>
<reference evidence="6" key="1">
    <citation type="journal article" date="2014" name="Nat. Commun.">
        <title>The tobacco genome sequence and its comparison with those of tomato and potato.</title>
        <authorList>
            <person name="Sierro N."/>
            <person name="Battey J.N."/>
            <person name="Ouadi S."/>
            <person name="Bakaher N."/>
            <person name="Bovet L."/>
            <person name="Willig A."/>
            <person name="Goepfert S."/>
            <person name="Peitsch M.C."/>
            <person name="Ivanov N.V."/>
        </authorList>
    </citation>
    <scope>NUCLEOTIDE SEQUENCE [LARGE SCALE GENOMIC DNA]</scope>
</reference>
<dbReference type="GO" id="GO:0040029">
    <property type="term" value="P:epigenetic regulation of gene expression"/>
    <property type="evidence" value="ECO:0007669"/>
    <property type="project" value="InterPro"/>
</dbReference>
<organism evidence="6 7">
    <name type="scientific">Nicotiana tabacum</name>
    <name type="common">Common tobacco</name>
    <dbReference type="NCBI Taxonomy" id="4097"/>
    <lineage>
        <taxon>Eukaryota</taxon>
        <taxon>Viridiplantae</taxon>
        <taxon>Streptophyta</taxon>
        <taxon>Embryophyta</taxon>
        <taxon>Tracheophyta</taxon>
        <taxon>Spermatophyta</taxon>
        <taxon>Magnoliopsida</taxon>
        <taxon>eudicotyledons</taxon>
        <taxon>Gunneridae</taxon>
        <taxon>Pentapetalae</taxon>
        <taxon>asterids</taxon>
        <taxon>lamiids</taxon>
        <taxon>Solanales</taxon>
        <taxon>Solanaceae</taxon>
        <taxon>Nicotianoideae</taxon>
        <taxon>Nicotianeae</taxon>
        <taxon>Nicotiana</taxon>
    </lineage>
</organism>
<evidence type="ECO:0000256" key="3">
    <source>
        <dbReference type="ARBA" id="ARBA00022771"/>
    </source>
</evidence>
<dbReference type="InterPro" id="IPR032881">
    <property type="entry name" value="Oberon-like_PHD"/>
</dbReference>
<evidence type="ECO:0000313" key="7">
    <source>
        <dbReference type="RefSeq" id="XP_016460275.2"/>
    </source>
</evidence>
<dbReference type="GO" id="GO:0005634">
    <property type="term" value="C:nucleus"/>
    <property type="evidence" value="ECO:0007669"/>
    <property type="project" value="UniProtKB-SubCell"/>
</dbReference>
<keyword evidence="3" id="KW-0863">Zinc-finger</keyword>
<keyword evidence="4" id="KW-0862">Zinc</keyword>
<evidence type="ECO:0000256" key="2">
    <source>
        <dbReference type="ARBA" id="ARBA00022723"/>
    </source>
</evidence>
<dbReference type="RefSeq" id="XP_016460275.1">
    <property type="nucleotide sequence ID" value="XM_016604789.1"/>
</dbReference>
<dbReference type="InterPro" id="IPR044514">
    <property type="entry name" value="VIN3-like"/>
</dbReference>
<dbReference type="PANTHER" id="PTHR46286:SF2">
    <property type="entry name" value="VIN3-LIKE PROTEIN 2"/>
    <property type="match status" value="1"/>
</dbReference>
<keyword evidence="2" id="KW-0479">Metal-binding</keyword>
<evidence type="ECO:0000256" key="5">
    <source>
        <dbReference type="ARBA" id="ARBA00023242"/>
    </source>
</evidence>
<dbReference type="OrthoDB" id="600557at2759"/>
<dbReference type="GO" id="GO:0010048">
    <property type="term" value="P:vernalization response"/>
    <property type="evidence" value="ECO:0007669"/>
    <property type="project" value="InterPro"/>
</dbReference>
<dbReference type="Proteomes" id="UP000790787">
    <property type="component" value="Chromosome 18"/>
</dbReference>
<accession>A0A1S3Z723</accession>
<comment type="subcellular location">
    <subcellularLocation>
        <location evidence="1">Nucleus</location>
    </subcellularLocation>
</comment>
<dbReference type="GO" id="GO:0008270">
    <property type="term" value="F:zinc ion binding"/>
    <property type="evidence" value="ECO:0007669"/>
    <property type="project" value="UniProtKB-KW"/>
</dbReference>
<dbReference type="STRING" id="4097.A0A1S3Z723"/>